<keyword evidence="1 2" id="KW-0238">DNA-binding</keyword>
<dbReference type="PROSITE" id="PS50977">
    <property type="entry name" value="HTH_TETR_2"/>
    <property type="match status" value="1"/>
</dbReference>
<protein>
    <submittedName>
        <fullName evidence="3">TetR family transcriptional regulator</fullName>
    </submittedName>
</protein>
<gene>
    <name evidence="3" type="ORF">CGZ94_05110</name>
</gene>
<sequence length="193" mass="20603">MATGGAEALTISAITEGADLGAGTFYNYFTSREEIITAVVADAVETLGGRLDALTRDLQDAAEIYSFSVRHLVGMAVTDPLWGRMVVRLGVAHDQLNAALGPRARRDLQIGLDAGRFRIPDLDVATAVTFGALLSAMHVHLSGDRSADPSSTVAELLLRMVGVPAEEAYEVARRPLPPLPSVDQAREILAPRR</sequence>
<dbReference type="AlphaFoldDB" id="A0A255GKJ3"/>
<feature type="DNA-binding region" description="H-T-H motif" evidence="2">
    <location>
        <begin position="10"/>
        <end position="29"/>
    </location>
</feature>
<accession>A0A255GKJ3</accession>
<organism evidence="3 4">
    <name type="scientific">Enemella evansiae</name>
    <dbReference type="NCBI Taxonomy" id="2016499"/>
    <lineage>
        <taxon>Bacteria</taxon>
        <taxon>Bacillati</taxon>
        <taxon>Actinomycetota</taxon>
        <taxon>Actinomycetes</taxon>
        <taxon>Propionibacteriales</taxon>
        <taxon>Propionibacteriaceae</taxon>
        <taxon>Enemella</taxon>
    </lineage>
</organism>
<dbReference type="InterPro" id="IPR049513">
    <property type="entry name" value="TetR_C_40"/>
</dbReference>
<evidence type="ECO:0000256" key="2">
    <source>
        <dbReference type="PROSITE-ProRule" id="PRU00335"/>
    </source>
</evidence>
<proteinExistence type="predicted"/>
<dbReference type="EMBL" id="NMVO01000004">
    <property type="protein sequence ID" value="OYO16335.1"/>
    <property type="molecule type" value="Genomic_DNA"/>
</dbReference>
<dbReference type="Pfam" id="PF00440">
    <property type="entry name" value="TetR_N"/>
    <property type="match status" value="1"/>
</dbReference>
<dbReference type="Proteomes" id="UP000215896">
    <property type="component" value="Unassembled WGS sequence"/>
</dbReference>
<name>A0A255GKJ3_9ACTN</name>
<evidence type="ECO:0000313" key="3">
    <source>
        <dbReference type="EMBL" id="OYO16335.1"/>
    </source>
</evidence>
<evidence type="ECO:0000313" key="4">
    <source>
        <dbReference type="Proteomes" id="UP000215896"/>
    </source>
</evidence>
<dbReference type="GO" id="GO:0003677">
    <property type="term" value="F:DNA binding"/>
    <property type="evidence" value="ECO:0007669"/>
    <property type="project" value="UniProtKB-UniRule"/>
</dbReference>
<dbReference type="OrthoDB" id="3481545at2"/>
<reference evidence="3 4" key="1">
    <citation type="submission" date="2017-07" db="EMBL/GenBank/DDBJ databases">
        <title>Draft whole genome sequences of clinical Proprionibacteriaceae strains.</title>
        <authorList>
            <person name="Bernier A.-M."/>
            <person name="Bernard K."/>
            <person name="Domingo M.-C."/>
        </authorList>
    </citation>
    <scope>NUCLEOTIDE SEQUENCE [LARGE SCALE GENOMIC DNA]</scope>
    <source>
        <strain evidence="3 4">NML 030167</strain>
    </source>
</reference>
<dbReference type="Pfam" id="PF21306">
    <property type="entry name" value="TetR_C_40"/>
    <property type="match status" value="1"/>
</dbReference>
<comment type="caution">
    <text evidence="3">The sequence shown here is derived from an EMBL/GenBank/DDBJ whole genome shotgun (WGS) entry which is preliminary data.</text>
</comment>
<dbReference type="Gene3D" id="1.10.357.10">
    <property type="entry name" value="Tetracycline Repressor, domain 2"/>
    <property type="match status" value="1"/>
</dbReference>
<accession>A0A4R6LVT9</accession>
<keyword evidence="4" id="KW-1185">Reference proteome</keyword>
<dbReference type="SUPFAM" id="SSF46689">
    <property type="entry name" value="Homeodomain-like"/>
    <property type="match status" value="1"/>
</dbReference>
<evidence type="ECO:0000256" key="1">
    <source>
        <dbReference type="ARBA" id="ARBA00023125"/>
    </source>
</evidence>
<dbReference type="InterPro" id="IPR001647">
    <property type="entry name" value="HTH_TetR"/>
</dbReference>
<dbReference type="InterPro" id="IPR009057">
    <property type="entry name" value="Homeodomain-like_sf"/>
</dbReference>